<dbReference type="EMBL" id="JAZGSY010000001">
    <property type="protein sequence ID" value="KAL1844365.1"/>
    <property type="molecule type" value="Genomic_DNA"/>
</dbReference>
<evidence type="ECO:0000256" key="3">
    <source>
        <dbReference type="ARBA" id="ARBA00022989"/>
    </source>
</evidence>
<evidence type="ECO:0000256" key="4">
    <source>
        <dbReference type="ARBA" id="ARBA00023136"/>
    </source>
</evidence>
<dbReference type="PANTHER" id="PTHR35042:SF1">
    <property type="entry name" value="DUF1772-DOMAIN-CONTAINING PROTEIN"/>
    <property type="match status" value="1"/>
</dbReference>
<evidence type="ECO:0000313" key="8">
    <source>
        <dbReference type="Proteomes" id="UP001583172"/>
    </source>
</evidence>
<feature type="transmembrane region" description="Helical" evidence="6">
    <location>
        <begin position="97"/>
        <end position="116"/>
    </location>
</feature>
<keyword evidence="2 6" id="KW-0812">Transmembrane</keyword>
<evidence type="ECO:0000256" key="6">
    <source>
        <dbReference type="SAM" id="Phobius"/>
    </source>
</evidence>
<comment type="subcellular location">
    <subcellularLocation>
        <location evidence="1">Membrane</location>
        <topology evidence="1">Multi-pass membrane protein</topology>
    </subcellularLocation>
</comment>
<dbReference type="Pfam" id="PF08592">
    <property type="entry name" value="Anthrone_oxy"/>
    <property type="match status" value="1"/>
</dbReference>
<protein>
    <recommendedName>
        <fullName evidence="9">DUF1772-domain-containing protein</fullName>
    </recommendedName>
</protein>
<evidence type="ECO:0008006" key="9">
    <source>
        <dbReference type="Google" id="ProtNLM"/>
    </source>
</evidence>
<dbReference type="InterPro" id="IPR013901">
    <property type="entry name" value="Anthrone_oxy"/>
</dbReference>
<sequence>MSSSTPSPTTAVRLAQGTALFLSSVVTGVSFSLSAFLVPRLLESPTPIMLTQLRRTSARAKHTMPFLVLGSAASYLYLSLGSRYFHPHLLTLSQTRAYLAAAALTLGIVPYTRLVMAGTNGQIAKLEESSGLAAVSLTGKAEVAAEAEVEAQRERNAKGLVDWWGVLNLGRTGFLMAGAVCGLVATI</sequence>
<evidence type="ECO:0000256" key="1">
    <source>
        <dbReference type="ARBA" id="ARBA00004141"/>
    </source>
</evidence>
<feature type="transmembrane region" description="Helical" evidence="6">
    <location>
        <begin position="63"/>
        <end position="85"/>
    </location>
</feature>
<feature type="transmembrane region" description="Helical" evidence="6">
    <location>
        <begin position="20"/>
        <end position="42"/>
    </location>
</feature>
<comment type="caution">
    <text evidence="7">The sequence shown here is derived from an EMBL/GenBank/DDBJ whole genome shotgun (WGS) entry which is preliminary data.</text>
</comment>
<evidence type="ECO:0000313" key="7">
    <source>
        <dbReference type="EMBL" id="KAL1844365.1"/>
    </source>
</evidence>
<evidence type="ECO:0000256" key="2">
    <source>
        <dbReference type="ARBA" id="ARBA00022692"/>
    </source>
</evidence>
<dbReference type="Proteomes" id="UP001583172">
    <property type="component" value="Unassembled WGS sequence"/>
</dbReference>
<organism evidence="7 8">
    <name type="scientific">Humicola insolens</name>
    <name type="common">Soft-rot fungus</name>
    <dbReference type="NCBI Taxonomy" id="85995"/>
    <lineage>
        <taxon>Eukaryota</taxon>
        <taxon>Fungi</taxon>
        <taxon>Dikarya</taxon>
        <taxon>Ascomycota</taxon>
        <taxon>Pezizomycotina</taxon>
        <taxon>Sordariomycetes</taxon>
        <taxon>Sordariomycetidae</taxon>
        <taxon>Sordariales</taxon>
        <taxon>Chaetomiaceae</taxon>
        <taxon>Mycothermus</taxon>
    </lineage>
</organism>
<gene>
    <name evidence="7" type="ORF">VTJ49DRAFT_44</name>
</gene>
<dbReference type="PANTHER" id="PTHR35042">
    <property type="entry name" value="ANTHRONE OXYGENASE ENCC"/>
    <property type="match status" value="1"/>
</dbReference>
<accession>A0ABR3VRT6</accession>
<proteinExistence type="inferred from homology"/>
<comment type="similarity">
    <text evidence="5">Belongs to the anthrone oxygenase family.</text>
</comment>
<name>A0ABR3VRT6_HUMIN</name>
<reference evidence="7 8" key="1">
    <citation type="journal article" date="2024" name="Commun. Biol.">
        <title>Comparative genomic analysis of thermophilic fungi reveals convergent evolutionary adaptations and gene losses.</title>
        <authorList>
            <person name="Steindorff A.S."/>
            <person name="Aguilar-Pontes M.V."/>
            <person name="Robinson A.J."/>
            <person name="Andreopoulos B."/>
            <person name="LaButti K."/>
            <person name="Kuo A."/>
            <person name="Mondo S."/>
            <person name="Riley R."/>
            <person name="Otillar R."/>
            <person name="Haridas S."/>
            <person name="Lipzen A."/>
            <person name="Grimwood J."/>
            <person name="Schmutz J."/>
            <person name="Clum A."/>
            <person name="Reid I.D."/>
            <person name="Moisan M.C."/>
            <person name="Butler G."/>
            <person name="Nguyen T.T.M."/>
            <person name="Dewar K."/>
            <person name="Conant G."/>
            <person name="Drula E."/>
            <person name="Henrissat B."/>
            <person name="Hansel C."/>
            <person name="Singer S."/>
            <person name="Hutchinson M.I."/>
            <person name="de Vries R.P."/>
            <person name="Natvig D.O."/>
            <person name="Powell A.J."/>
            <person name="Tsang A."/>
            <person name="Grigoriev I.V."/>
        </authorList>
    </citation>
    <scope>NUCLEOTIDE SEQUENCE [LARGE SCALE GENOMIC DNA]</scope>
    <source>
        <strain evidence="7 8">CBS 620.91</strain>
    </source>
</reference>
<keyword evidence="3 6" id="KW-1133">Transmembrane helix</keyword>
<evidence type="ECO:0000256" key="5">
    <source>
        <dbReference type="ARBA" id="ARBA00034313"/>
    </source>
</evidence>
<keyword evidence="8" id="KW-1185">Reference proteome</keyword>
<keyword evidence="4 6" id="KW-0472">Membrane</keyword>